<evidence type="ECO:0000313" key="1">
    <source>
        <dbReference type="EMBL" id="KJF41905.1"/>
    </source>
</evidence>
<dbReference type="Proteomes" id="UP000032544">
    <property type="component" value="Unassembled WGS sequence"/>
</dbReference>
<gene>
    <name evidence="1" type="ORF">LH29_23545</name>
</gene>
<name>A0A0D8J4L7_9BACT</name>
<dbReference type="AlphaFoldDB" id="A0A0D8J4L7"/>
<dbReference type="RefSeq" id="WP_045033572.1">
    <property type="nucleotide sequence ID" value="NZ_JRHC01000008.1"/>
</dbReference>
<dbReference type="EMBL" id="JRHC01000008">
    <property type="protein sequence ID" value="KJF41905.1"/>
    <property type="molecule type" value="Genomic_DNA"/>
</dbReference>
<reference evidence="1 2" key="1">
    <citation type="submission" date="2014-09" db="EMBL/GenBank/DDBJ databases">
        <title>Draft Genome Sequence of Draconibacterium sp. JN14CK-3.</title>
        <authorList>
            <person name="Dong C."/>
            <person name="Lai Q."/>
            <person name="Shao Z."/>
        </authorList>
    </citation>
    <scope>NUCLEOTIDE SEQUENCE [LARGE SCALE GENOMIC DNA]</scope>
    <source>
        <strain evidence="1 2">JN14CK-3</strain>
    </source>
</reference>
<comment type="caution">
    <text evidence="1">The sequence shown here is derived from an EMBL/GenBank/DDBJ whole genome shotgun (WGS) entry which is preliminary data.</text>
</comment>
<protein>
    <submittedName>
        <fullName evidence="1">Uncharacterized protein</fullName>
    </submittedName>
</protein>
<accession>A0A0D8J4L7</accession>
<keyword evidence="2" id="KW-1185">Reference proteome</keyword>
<organism evidence="1 2">
    <name type="scientific">Draconibacterium sediminis</name>
    <dbReference type="NCBI Taxonomy" id="1544798"/>
    <lineage>
        <taxon>Bacteria</taxon>
        <taxon>Pseudomonadati</taxon>
        <taxon>Bacteroidota</taxon>
        <taxon>Bacteroidia</taxon>
        <taxon>Marinilabiliales</taxon>
        <taxon>Prolixibacteraceae</taxon>
        <taxon>Draconibacterium</taxon>
    </lineage>
</organism>
<proteinExistence type="predicted"/>
<evidence type="ECO:0000313" key="2">
    <source>
        <dbReference type="Proteomes" id="UP000032544"/>
    </source>
</evidence>
<sequence length="159" mass="19063">MEYRDFNKDFHLKLSAEFKRIDQLFEQFHRHFIREQLLIANEYSDLNLPKDELNKALKQYAAHLFNCADSVADKDENYNEIRLALELESITRATNKYPLRFRESEFAQRTHQKAKELLIQFFPELMELSANGFRLLEKFSLFYNLDFISVLEENKTAID</sequence>